<dbReference type="PANTHER" id="PTHR46100">
    <property type="entry name" value="IMP2'P"/>
    <property type="match status" value="1"/>
</dbReference>
<dbReference type="EMBL" id="RXGB01001376">
    <property type="protein sequence ID" value="TMW99188.1"/>
    <property type="molecule type" value="Genomic_DNA"/>
</dbReference>
<dbReference type="PRINTS" id="PR01438">
    <property type="entry name" value="UNVRSLSTRESS"/>
</dbReference>
<dbReference type="Pfam" id="PF00582">
    <property type="entry name" value="Usp"/>
    <property type="match status" value="1"/>
</dbReference>
<dbReference type="SUPFAM" id="SSF52402">
    <property type="entry name" value="Adenine nucleotide alpha hydrolases-like"/>
    <property type="match status" value="1"/>
</dbReference>
<organism evidence="2">
    <name type="scientific">Solanum chilense</name>
    <name type="common">Tomato</name>
    <name type="synonym">Lycopersicon chilense</name>
    <dbReference type="NCBI Taxonomy" id="4083"/>
    <lineage>
        <taxon>Eukaryota</taxon>
        <taxon>Viridiplantae</taxon>
        <taxon>Streptophyta</taxon>
        <taxon>Embryophyta</taxon>
        <taxon>Tracheophyta</taxon>
        <taxon>Spermatophyta</taxon>
        <taxon>Magnoliopsida</taxon>
        <taxon>eudicotyledons</taxon>
        <taxon>Gunneridae</taxon>
        <taxon>Pentapetalae</taxon>
        <taxon>asterids</taxon>
        <taxon>lamiids</taxon>
        <taxon>Solanales</taxon>
        <taxon>Solanaceae</taxon>
        <taxon>Solanoideae</taxon>
        <taxon>Solaneae</taxon>
        <taxon>Solanum</taxon>
        <taxon>Solanum subgen. Lycopersicon</taxon>
    </lineage>
</organism>
<dbReference type="FunFam" id="3.40.50.620:FF:000206">
    <property type="entry name" value="Universal stress protein family protein"/>
    <property type="match status" value="1"/>
</dbReference>
<dbReference type="InterPro" id="IPR014729">
    <property type="entry name" value="Rossmann-like_a/b/a_fold"/>
</dbReference>
<dbReference type="CDD" id="cd23659">
    <property type="entry name" value="USP_At3g01520-like"/>
    <property type="match status" value="1"/>
</dbReference>
<evidence type="ECO:0000313" key="2">
    <source>
        <dbReference type="EMBL" id="TMW99188.1"/>
    </source>
</evidence>
<dbReference type="PANTHER" id="PTHR46100:SF10">
    <property type="entry name" value="UNIVERSAL STRESS PROTEIN A-LIKE PROTEIN"/>
    <property type="match status" value="1"/>
</dbReference>
<sequence>MGNKEKTIGVAVDFSRSSKEALKWTVENLAEKGDTVYLIHIKTHTLSESRDQLWAKTGSPLIPWVEFRDPEVMKYYDIKKTDVQVVDLLDAATKQKQINIVAKVYWGDAREKVCDSIEDLRLDSLVMGSRGLSAIQRIMLGSVTNYVLNNAACPVTIVKDPDFHKH</sequence>
<protein>
    <recommendedName>
        <fullName evidence="1">UspA domain-containing protein</fullName>
    </recommendedName>
</protein>
<proteinExistence type="predicted"/>
<accession>A0A6N2BZ24</accession>
<dbReference type="AlphaFoldDB" id="A0A6N2BZ24"/>
<feature type="domain" description="UspA" evidence="1">
    <location>
        <begin position="6"/>
        <end position="159"/>
    </location>
</feature>
<comment type="caution">
    <text evidence="2">The sequence shown here is derived from an EMBL/GenBank/DDBJ whole genome shotgun (WGS) entry which is preliminary data.</text>
</comment>
<reference evidence="2" key="1">
    <citation type="submission" date="2019-05" db="EMBL/GenBank/DDBJ databases">
        <title>The de novo reference genome and transcriptome assemblies of the wild tomato species Solanum chilense.</title>
        <authorList>
            <person name="Stam R."/>
            <person name="Nosenko T."/>
            <person name="Hoerger A.C."/>
            <person name="Stephan W."/>
            <person name="Seidel M.A."/>
            <person name="Kuhn J.M.M."/>
            <person name="Haberer G."/>
            <person name="Tellier A."/>
        </authorList>
    </citation>
    <scope>NUCLEOTIDE SEQUENCE</scope>
    <source>
        <tissue evidence="2">Mature leaves</tissue>
    </source>
</reference>
<gene>
    <name evidence="2" type="ORF">EJD97_002933</name>
</gene>
<dbReference type="InterPro" id="IPR006016">
    <property type="entry name" value="UspA"/>
</dbReference>
<dbReference type="Gene3D" id="3.40.50.620">
    <property type="entry name" value="HUPs"/>
    <property type="match status" value="1"/>
</dbReference>
<name>A0A6N2BZ24_SOLCI</name>
<evidence type="ECO:0000259" key="1">
    <source>
        <dbReference type="Pfam" id="PF00582"/>
    </source>
</evidence>
<dbReference type="InterPro" id="IPR006015">
    <property type="entry name" value="Universal_stress_UspA"/>
</dbReference>